<reference evidence="4" key="1">
    <citation type="submission" date="2025-08" db="UniProtKB">
        <authorList>
            <consortium name="RefSeq"/>
        </authorList>
    </citation>
    <scope>IDENTIFICATION</scope>
    <source>
        <strain evidence="4">11010-0011.00</strain>
        <tissue evidence="4">Whole body</tissue>
    </source>
</reference>
<dbReference type="AlphaFoldDB" id="A0A6J2UIE3"/>
<feature type="compositionally biased region" description="Pro residues" evidence="1">
    <location>
        <begin position="239"/>
        <end position="250"/>
    </location>
</feature>
<feature type="region of interest" description="Disordered" evidence="1">
    <location>
        <begin position="14"/>
        <end position="54"/>
    </location>
</feature>
<protein>
    <submittedName>
        <fullName evidence="4">Uncharacterized protein LOC115633904</fullName>
    </submittedName>
</protein>
<dbReference type="Pfam" id="PF16012">
    <property type="entry name" value="DUF4780"/>
    <property type="match status" value="1"/>
</dbReference>
<dbReference type="Proteomes" id="UP000504634">
    <property type="component" value="Unplaced"/>
</dbReference>
<sequence length="712" mass="79682">MNQSYNQQNYYYSQHQNQQQQHLRQQHNQQQQHHQQQQFQGNQAHLYSRREQSNAPVGISQFCEEYRKIYMKVLDLGYSPDHALQKVLDVAPRQTHQDILRSLRGEQEIEPNFSERNFDEQRKRAANFGDRNDAKRWRPPEASTSQSRGIWQERGNRTTGNGGIGAHPARNPMETPIKPAIIPSSRAPKKARLANPERPIPEPVPPPARVPSPARVDITKKQPVVGPSKLTHMRKPVEKAPPPSMKPSPVRPHAQQRTHTAAANPTRRPLPAAASNPKPPPVTGPTRRPLPSSASTRTLLSVPLAPSKPTTAQTNQPITARPGTRIESQSDANANEFLPKMSLEDRMAHIQQILTMRSWSSKRKRRHRANVKIFMNMGFSQAVAEPMAVEFGRINFKMKSDFLDEIGVPSAARETIKENISNGQEDIKNVAMALESYPKKKLSTAQMELIENTLVEELSKEESSTFLRFDGIFYKAGYMVIKCIGRRPRSWMYSKVSKLNVVIPDGKLKIWNEENLPKRYIVTFILPKGDKVDPKTTLALLGKQNFGLNIEDWDIFESENQGNDKCFKVGIDEKSMQAIEARNLKLNYRLELIEIKVLMNSNDPNWDTMESKLTETGASKAISSQNNVDGNSAGNNDNSVPSSKTVNIAKGTEKNPSTASVGKSAANTAATASTPVTSKKPESIPKEVPNSDAAPKNNLNLSIVKIEPVDAT</sequence>
<feature type="compositionally biased region" description="Basic and acidic residues" evidence="1">
    <location>
        <begin position="130"/>
        <end position="139"/>
    </location>
</feature>
<name>A0A6J2UIE3_DROLE</name>
<evidence type="ECO:0000313" key="3">
    <source>
        <dbReference type="Proteomes" id="UP000504634"/>
    </source>
</evidence>
<dbReference type="OrthoDB" id="7871968at2759"/>
<dbReference type="GeneID" id="115633904"/>
<accession>A0A6J2UIE3</accession>
<feature type="compositionally biased region" description="Pro residues" evidence="1">
    <location>
        <begin position="201"/>
        <end position="210"/>
    </location>
</feature>
<dbReference type="RefSeq" id="XP_030387268.1">
    <property type="nucleotide sequence ID" value="XM_030531408.1"/>
</dbReference>
<evidence type="ECO:0000256" key="1">
    <source>
        <dbReference type="SAM" id="MobiDB-lite"/>
    </source>
</evidence>
<feature type="region of interest" description="Disordered" evidence="1">
    <location>
        <begin position="126"/>
        <end position="331"/>
    </location>
</feature>
<feature type="region of interest" description="Disordered" evidence="1">
    <location>
        <begin position="617"/>
        <end position="700"/>
    </location>
</feature>
<evidence type="ECO:0000313" key="4">
    <source>
        <dbReference type="RefSeq" id="XP_030387268.1"/>
    </source>
</evidence>
<keyword evidence="3" id="KW-1185">Reference proteome</keyword>
<feature type="compositionally biased region" description="Low complexity" evidence="1">
    <location>
        <begin position="663"/>
        <end position="678"/>
    </location>
</feature>
<dbReference type="InterPro" id="IPR031961">
    <property type="entry name" value="DUF4780"/>
</dbReference>
<gene>
    <name evidence="4" type="primary">LOC115633904</name>
</gene>
<proteinExistence type="predicted"/>
<feature type="compositionally biased region" description="Polar residues" evidence="1">
    <location>
        <begin position="617"/>
        <end position="646"/>
    </location>
</feature>
<organism evidence="3 4">
    <name type="scientific">Drosophila lebanonensis</name>
    <name type="common">Fruit fly</name>
    <name type="synonym">Scaptodrosophila lebanonensis</name>
    <dbReference type="NCBI Taxonomy" id="7225"/>
    <lineage>
        <taxon>Eukaryota</taxon>
        <taxon>Metazoa</taxon>
        <taxon>Ecdysozoa</taxon>
        <taxon>Arthropoda</taxon>
        <taxon>Hexapoda</taxon>
        <taxon>Insecta</taxon>
        <taxon>Pterygota</taxon>
        <taxon>Neoptera</taxon>
        <taxon>Endopterygota</taxon>
        <taxon>Diptera</taxon>
        <taxon>Brachycera</taxon>
        <taxon>Muscomorpha</taxon>
        <taxon>Ephydroidea</taxon>
        <taxon>Drosophilidae</taxon>
        <taxon>Scaptodrosophila</taxon>
    </lineage>
</organism>
<feature type="domain" description="DUF4780" evidence="2">
    <location>
        <begin position="429"/>
        <end position="593"/>
    </location>
</feature>
<evidence type="ECO:0000259" key="2">
    <source>
        <dbReference type="Pfam" id="PF16012"/>
    </source>
</evidence>
<feature type="compositionally biased region" description="Low complexity" evidence="1">
    <location>
        <begin position="14"/>
        <end position="45"/>
    </location>
</feature>
<feature type="compositionally biased region" description="Polar residues" evidence="1">
    <location>
        <begin position="308"/>
        <end position="318"/>
    </location>
</feature>